<dbReference type="Gene3D" id="3.40.50.10140">
    <property type="entry name" value="Toll/interleukin-1 receptor homology (TIR) domain"/>
    <property type="match status" value="1"/>
</dbReference>
<dbReference type="OrthoDB" id="2148946at2759"/>
<dbReference type="SUPFAM" id="SSF48371">
    <property type="entry name" value="ARM repeat"/>
    <property type="match status" value="1"/>
</dbReference>
<proteinExistence type="predicted"/>
<evidence type="ECO:0000313" key="3">
    <source>
        <dbReference type="Proteomes" id="UP000749559"/>
    </source>
</evidence>
<reference evidence="2" key="1">
    <citation type="submission" date="2022-03" db="EMBL/GenBank/DDBJ databases">
        <authorList>
            <person name="Martin C."/>
        </authorList>
    </citation>
    <scope>NUCLEOTIDE SEQUENCE</scope>
</reference>
<dbReference type="Gene3D" id="1.25.10.10">
    <property type="entry name" value="Leucine-rich Repeat Variant"/>
    <property type="match status" value="1"/>
</dbReference>
<dbReference type="Pfam" id="PF13676">
    <property type="entry name" value="TIR_2"/>
    <property type="match status" value="1"/>
</dbReference>
<dbReference type="InterPro" id="IPR011989">
    <property type="entry name" value="ARM-like"/>
</dbReference>
<dbReference type="Proteomes" id="UP000749559">
    <property type="component" value="Unassembled WGS sequence"/>
</dbReference>
<dbReference type="PANTHER" id="PTHR46270:SF2">
    <property type="entry name" value="TIR DOMAIN-CONTAINING PROTEIN"/>
    <property type="match status" value="1"/>
</dbReference>
<comment type="caution">
    <text evidence="2">The sequence shown here is derived from an EMBL/GenBank/DDBJ whole genome shotgun (WGS) entry which is preliminary data.</text>
</comment>
<evidence type="ECO:0000313" key="2">
    <source>
        <dbReference type="EMBL" id="CAH1780045.1"/>
    </source>
</evidence>
<name>A0A8J1UNU2_OWEFU</name>
<evidence type="ECO:0000256" key="1">
    <source>
        <dbReference type="SAM" id="MobiDB-lite"/>
    </source>
</evidence>
<feature type="region of interest" description="Disordered" evidence="1">
    <location>
        <begin position="34"/>
        <end position="90"/>
    </location>
</feature>
<accession>A0A8J1UNU2</accession>
<dbReference type="InterPro" id="IPR000157">
    <property type="entry name" value="TIR_dom"/>
</dbReference>
<dbReference type="EMBL" id="CAIIXF020000003">
    <property type="protein sequence ID" value="CAH1780045.1"/>
    <property type="molecule type" value="Genomic_DNA"/>
</dbReference>
<dbReference type="AlphaFoldDB" id="A0A8J1UNU2"/>
<organism evidence="2 3">
    <name type="scientific">Owenia fusiformis</name>
    <name type="common">Polychaete worm</name>
    <dbReference type="NCBI Taxonomy" id="6347"/>
    <lineage>
        <taxon>Eukaryota</taxon>
        <taxon>Metazoa</taxon>
        <taxon>Spiralia</taxon>
        <taxon>Lophotrochozoa</taxon>
        <taxon>Annelida</taxon>
        <taxon>Polychaeta</taxon>
        <taxon>Sedentaria</taxon>
        <taxon>Canalipalpata</taxon>
        <taxon>Sabellida</taxon>
        <taxon>Oweniida</taxon>
        <taxon>Oweniidae</taxon>
        <taxon>Owenia</taxon>
    </lineage>
</organism>
<dbReference type="InterPro" id="IPR016024">
    <property type="entry name" value="ARM-type_fold"/>
</dbReference>
<gene>
    <name evidence="2" type="ORF">OFUS_LOCUS6791</name>
</gene>
<dbReference type="InterPro" id="IPR000225">
    <property type="entry name" value="Armadillo"/>
</dbReference>
<protein>
    <submittedName>
        <fullName evidence="2">Uncharacterized protein</fullName>
    </submittedName>
</protein>
<dbReference type="SUPFAM" id="SSF52200">
    <property type="entry name" value="Toll/Interleukin receptor TIR domain"/>
    <property type="match status" value="1"/>
</dbReference>
<dbReference type="PANTHER" id="PTHR46270">
    <property type="entry name" value="ARMADILLO-TYPE FOLD-RELATED"/>
    <property type="match status" value="1"/>
</dbReference>
<keyword evidence="3" id="KW-1185">Reference proteome</keyword>
<dbReference type="InterPro" id="IPR035897">
    <property type="entry name" value="Toll_tir_struct_dom_sf"/>
</dbReference>
<dbReference type="GO" id="GO:0007165">
    <property type="term" value="P:signal transduction"/>
    <property type="evidence" value="ECO:0007669"/>
    <property type="project" value="InterPro"/>
</dbReference>
<dbReference type="SMART" id="SM00185">
    <property type="entry name" value="ARM"/>
    <property type="match status" value="4"/>
</dbReference>
<feature type="compositionally biased region" description="Acidic residues" evidence="1">
    <location>
        <begin position="67"/>
        <end position="81"/>
    </location>
</feature>
<sequence>MYRKYRNIVRIRILNMQTHSDGIENTLKEKLSRSITSIQEETSEENPVPDSSEVTNRDEKESGNDAANDDDDDAENNDPDGEPAKKGKKLSDEELLEIQDKIIEEIVNVRIPLLKEITSADPVELDKHFRNAVLFIAQAYFKFNKHGILRTRPYKIRLDDTLASNGLLAYYLKALHHLKEEGHAYLGEGGAILQDKPFCNITKTLINCSDTGDSFCRHVCEVDGFLDFLVDFLRNHLKGHIEKTNKESVETGIRNIVGCLHNVSVRSENRQVLKDHGVVEIVLEYSEQSPKERIRLSTLFTLSFTLDESQSHLFASNPKQIKLLLSYLSQAMESKIRRHKGYSAVELAQAVSQLSINDGNKKLIFEQDALPLLLHLAKGNKENEQIEATKAIWMLAFDEDNQTKMKNNSELIELLETLKGHNNKEVRNNAKGALWTLKEKSEQHKIQTEAESGVKESEVKHIMISYNWGHQKLVKRINQELKSLGYKIWLDIEQMEGSTLGAMAAAVEGACVIIVCMSQKYKDSPNCRAEAEYAYNLQKPIVPLLMEKGYRADGWLGMLLGTKLFFNFSGKYPFEDKMRELIKELGNQGKGQSVDQTDVAQSLPMSMSSLPAPSVPKKVESGAQTWDNAQVKDWLKKIGLENDNLNNVSGKELMFLRGLRSEAPEFFFSYLNNKLNISGLYDLQVFTDALRQL</sequence>